<evidence type="ECO:0000256" key="1">
    <source>
        <dbReference type="ARBA" id="ARBA00007301"/>
    </source>
</evidence>
<dbReference type="GO" id="GO:0008615">
    <property type="term" value="P:pyridoxine biosynthetic process"/>
    <property type="evidence" value="ECO:0007669"/>
    <property type="project" value="UniProtKB-UniRule"/>
</dbReference>
<feature type="domain" description="Pyridoxamine 5'-phosphate oxidase N-terminal" evidence="8">
    <location>
        <begin position="39"/>
        <end position="162"/>
    </location>
</feature>
<feature type="binding site" evidence="5 7">
    <location>
        <position position="187"/>
    </location>
    <ligand>
        <name>FMN</name>
        <dbReference type="ChEBI" id="CHEBI:58210"/>
    </ligand>
</feature>
<dbReference type="NCBIfam" id="NF004231">
    <property type="entry name" value="PRK05679.1"/>
    <property type="match status" value="1"/>
</dbReference>
<dbReference type="OrthoDB" id="9780392at2"/>
<name>A0A5C6UVF5_9FLAO</name>
<dbReference type="SUPFAM" id="SSF50475">
    <property type="entry name" value="FMN-binding split barrel"/>
    <property type="match status" value="1"/>
</dbReference>
<keyword evidence="3 5" id="KW-0288">FMN</keyword>
<comment type="catalytic activity">
    <reaction evidence="5">
        <text>pyridoxine 5'-phosphate + O2 = pyridoxal 5'-phosphate + H2O2</text>
        <dbReference type="Rhea" id="RHEA:15149"/>
        <dbReference type="ChEBI" id="CHEBI:15379"/>
        <dbReference type="ChEBI" id="CHEBI:16240"/>
        <dbReference type="ChEBI" id="CHEBI:58589"/>
        <dbReference type="ChEBI" id="CHEBI:597326"/>
        <dbReference type="EC" id="1.4.3.5"/>
    </reaction>
</comment>
<evidence type="ECO:0000256" key="5">
    <source>
        <dbReference type="HAMAP-Rule" id="MF_01629"/>
    </source>
</evidence>
<feature type="binding site" evidence="5 7">
    <location>
        <begin position="142"/>
        <end position="143"/>
    </location>
    <ligand>
        <name>FMN</name>
        <dbReference type="ChEBI" id="CHEBI:58210"/>
    </ligand>
</feature>
<dbReference type="GO" id="GO:0004733">
    <property type="term" value="F:pyridoxamine phosphate oxidase activity"/>
    <property type="evidence" value="ECO:0007669"/>
    <property type="project" value="UniProtKB-UniRule"/>
</dbReference>
<keyword evidence="2 5" id="KW-0285">Flavoprotein</keyword>
<dbReference type="Pfam" id="PF01243">
    <property type="entry name" value="PNPOx_N"/>
    <property type="match status" value="1"/>
</dbReference>
<comment type="caution">
    <text evidence="10">The sequence shown here is derived from an EMBL/GenBank/DDBJ whole genome shotgun (WGS) entry which is preliminary data.</text>
</comment>
<dbReference type="NCBIfam" id="TIGR00558">
    <property type="entry name" value="pdxH"/>
    <property type="match status" value="1"/>
</dbReference>
<feature type="binding site" evidence="5 6">
    <location>
        <begin position="193"/>
        <end position="195"/>
    </location>
    <ligand>
        <name>substrate</name>
    </ligand>
</feature>
<dbReference type="PANTHER" id="PTHR10851">
    <property type="entry name" value="PYRIDOXINE-5-PHOSPHATE OXIDASE"/>
    <property type="match status" value="1"/>
</dbReference>
<comment type="pathway">
    <text evidence="5">Cofactor metabolism; pyridoxal 5'-phosphate salvage; pyridoxal 5'-phosphate from pyridoxamine 5'-phosphate: step 1/1.</text>
</comment>
<feature type="binding site" evidence="5 7">
    <location>
        <begin position="78"/>
        <end position="79"/>
    </location>
    <ligand>
        <name>FMN</name>
        <dbReference type="ChEBI" id="CHEBI:58210"/>
    </ligand>
</feature>
<dbReference type="InterPro" id="IPR012349">
    <property type="entry name" value="Split_barrel_FMN-bd"/>
</dbReference>
<comment type="subunit">
    <text evidence="5">Homodimer.</text>
</comment>
<dbReference type="PIRSF" id="PIRSF000190">
    <property type="entry name" value="Pyd_amn-ph_oxd"/>
    <property type="match status" value="1"/>
</dbReference>
<organism evidence="10 11">
    <name type="scientific">Luteibaculum oceani</name>
    <dbReference type="NCBI Taxonomy" id="1294296"/>
    <lineage>
        <taxon>Bacteria</taxon>
        <taxon>Pseudomonadati</taxon>
        <taxon>Bacteroidota</taxon>
        <taxon>Flavobacteriia</taxon>
        <taxon>Flavobacteriales</taxon>
        <taxon>Luteibaculaceae</taxon>
        <taxon>Luteibaculum</taxon>
    </lineage>
</organism>
<comment type="similarity">
    <text evidence="1 5">Belongs to the pyridoxamine 5'-phosphate oxidase family.</text>
</comment>
<feature type="binding site" evidence="5 6">
    <location>
        <position position="68"/>
    </location>
    <ligand>
        <name>substrate</name>
    </ligand>
</feature>
<feature type="binding site" evidence="5 7">
    <location>
        <position position="197"/>
    </location>
    <ligand>
        <name>FMN</name>
        <dbReference type="ChEBI" id="CHEBI:58210"/>
    </ligand>
</feature>
<keyword evidence="4 5" id="KW-0560">Oxidoreductase</keyword>
<evidence type="ECO:0000313" key="11">
    <source>
        <dbReference type="Proteomes" id="UP000321168"/>
    </source>
</evidence>
<gene>
    <name evidence="5 10" type="primary">pdxH</name>
    <name evidence="10" type="ORF">FRX97_11380</name>
</gene>
<evidence type="ECO:0000256" key="4">
    <source>
        <dbReference type="ARBA" id="ARBA00023002"/>
    </source>
</evidence>
<comment type="function">
    <text evidence="5">Catalyzes the oxidation of either pyridoxine 5'-phosphate (PNP) or pyridoxamine 5'-phosphate (PMP) into pyridoxal 5'-phosphate (PLP).</text>
</comment>
<feature type="binding site" evidence="6">
    <location>
        <begin position="11"/>
        <end position="14"/>
    </location>
    <ligand>
        <name>substrate</name>
    </ligand>
</feature>
<evidence type="ECO:0000259" key="8">
    <source>
        <dbReference type="Pfam" id="PF01243"/>
    </source>
</evidence>
<dbReference type="InterPro" id="IPR011576">
    <property type="entry name" value="Pyridox_Oxase_N"/>
</dbReference>
<dbReference type="UniPathway" id="UPA01068">
    <property type="reaction ID" value="UER00304"/>
</dbReference>
<comment type="cofactor">
    <cofactor evidence="5 7">
        <name>FMN</name>
        <dbReference type="ChEBI" id="CHEBI:58210"/>
    </cofactor>
    <text evidence="5 7">Binds 1 FMN per subunit.</text>
</comment>
<feature type="binding site" evidence="5 7">
    <location>
        <position position="85"/>
    </location>
    <ligand>
        <name>FMN</name>
        <dbReference type="ChEBI" id="CHEBI:58210"/>
    </ligand>
</feature>
<evidence type="ECO:0000259" key="9">
    <source>
        <dbReference type="Pfam" id="PF10590"/>
    </source>
</evidence>
<dbReference type="Pfam" id="PF10590">
    <property type="entry name" value="PNP_phzG_C"/>
    <property type="match status" value="1"/>
</dbReference>
<proteinExistence type="inferred from homology"/>
<accession>A0A5C6UVF5</accession>
<keyword evidence="11" id="KW-1185">Reference proteome</keyword>
<dbReference type="EMBL" id="VORB01000011">
    <property type="protein sequence ID" value="TXC76106.1"/>
    <property type="molecule type" value="Genomic_DNA"/>
</dbReference>
<feature type="binding site" evidence="5 7">
    <location>
        <position position="107"/>
    </location>
    <ligand>
        <name>FMN</name>
        <dbReference type="ChEBI" id="CHEBI:58210"/>
    </ligand>
</feature>
<evidence type="ECO:0000256" key="3">
    <source>
        <dbReference type="ARBA" id="ARBA00022643"/>
    </source>
</evidence>
<feature type="binding site" evidence="5 6">
    <location>
        <position position="133"/>
    </location>
    <ligand>
        <name>substrate</name>
    </ligand>
</feature>
<dbReference type="InterPro" id="IPR019576">
    <property type="entry name" value="Pyridoxamine_oxidase_dimer_C"/>
</dbReference>
<evidence type="ECO:0000256" key="6">
    <source>
        <dbReference type="PIRSR" id="PIRSR000190-1"/>
    </source>
</evidence>
<feature type="binding site" evidence="5 6">
    <location>
        <position position="129"/>
    </location>
    <ligand>
        <name>substrate</name>
    </ligand>
</feature>
<comment type="catalytic activity">
    <reaction evidence="5">
        <text>pyridoxamine 5'-phosphate + O2 + H2O = pyridoxal 5'-phosphate + H2O2 + NH4(+)</text>
        <dbReference type="Rhea" id="RHEA:15817"/>
        <dbReference type="ChEBI" id="CHEBI:15377"/>
        <dbReference type="ChEBI" id="CHEBI:15379"/>
        <dbReference type="ChEBI" id="CHEBI:16240"/>
        <dbReference type="ChEBI" id="CHEBI:28938"/>
        <dbReference type="ChEBI" id="CHEBI:58451"/>
        <dbReference type="ChEBI" id="CHEBI:597326"/>
        <dbReference type="EC" id="1.4.3.5"/>
    </reaction>
</comment>
<feature type="binding site" evidence="5 6">
    <location>
        <position position="125"/>
    </location>
    <ligand>
        <name>substrate</name>
    </ligand>
</feature>
<dbReference type="EC" id="1.4.3.5" evidence="5"/>
<reference evidence="10 11" key="1">
    <citation type="submission" date="2019-08" db="EMBL/GenBank/DDBJ databases">
        <title>Genome of Luteibaculum oceani JCM 18817.</title>
        <authorList>
            <person name="Bowman J.P."/>
        </authorList>
    </citation>
    <scope>NUCLEOTIDE SEQUENCE [LARGE SCALE GENOMIC DNA]</scope>
    <source>
        <strain evidence="10 11">JCM 18817</strain>
    </source>
</reference>
<dbReference type="InterPro" id="IPR000659">
    <property type="entry name" value="Pyridox_Oxase"/>
</dbReference>
<evidence type="ECO:0000256" key="2">
    <source>
        <dbReference type="ARBA" id="ARBA00022630"/>
    </source>
</evidence>
<feature type="binding site" evidence="5">
    <location>
        <begin position="63"/>
        <end position="68"/>
    </location>
    <ligand>
        <name>FMN</name>
        <dbReference type="ChEBI" id="CHEBI:58210"/>
    </ligand>
</feature>
<sequence length="215" mass="24915">MSVKEKIKDIRTNYTKDALEESDVPKTPFPLFEEWLADAIKNAKEPNAMIVSSNGIDGFPSSRVVLLRGFSKDGFIFYTNYNSQKGKEFAKDAKVSCLFFWPELERQVRIQGVISKTSEKVSDEYFASRPRESQLGAWASNQSQTLEEREVLEKKLETLRLQYDGKDVPRPPHWGGYIINPNKIEFWQGRASRLHDRMVMTETELGVWDLKRLYP</sequence>
<dbReference type="HAMAP" id="MF_01629">
    <property type="entry name" value="PdxH"/>
    <property type="match status" value="1"/>
</dbReference>
<dbReference type="InterPro" id="IPR019740">
    <property type="entry name" value="Pyridox_Oxase_CS"/>
</dbReference>
<keyword evidence="5" id="KW-0664">Pyridoxine biosynthesis</keyword>
<comment type="caution">
    <text evidence="5">Lacks conserved residue(s) required for the propagation of feature annotation.</text>
</comment>
<dbReference type="GO" id="GO:0010181">
    <property type="term" value="F:FMN binding"/>
    <property type="evidence" value="ECO:0007669"/>
    <property type="project" value="UniProtKB-UniRule"/>
</dbReference>
<comment type="pathway">
    <text evidence="5">Cofactor metabolism; pyridoxal 5'-phosphate salvage; pyridoxal 5'-phosphate from pyridoxine 5'-phosphate: step 1/1.</text>
</comment>
<dbReference type="Proteomes" id="UP000321168">
    <property type="component" value="Unassembled WGS sequence"/>
</dbReference>
<evidence type="ECO:0000313" key="10">
    <source>
        <dbReference type="EMBL" id="TXC76106.1"/>
    </source>
</evidence>
<dbReference type="RefSeq" id="WP_147015344.1">
    <property type="nucleotide sequence ID" value="NZ_VORB01000011.1"/>
</dbReference>
<dbReference type="PROSITE" id="PS01064">
    <property type="entry name" value="PYRIDOX_OXIDASE"/>
    <property type="match status" value="1"/>
</dbReference>
<protein>
    <recommendedName>
        <fullName evidence="5">Pyridoxine/pyridoxamine 5'-phosphate oxidase</fullName>
        <ecNumber evidence="5">1.4.3.5</ecNumber>
    </recommendedName>
    <alternativeName>
        <fullName evidence="5">PNP/PMP oxidase</fullName>
        <shortName evidence="5">PNPOx</shortName>
    </alternativeName>
    <alternativeName>
        <fullName evidence="5">Pyridoxal 5'-phosphate synthase</fullName>
    </alternativeName>
</protein>
<dbReference type="AlphaFoldDB" id="A0A5C6UVF5"/>
<evidence type="ECO:0000256" key="7">
    <source>
        <dbReference type="PIRSR" id="PIRSR000190-2"/>
    </source>
</evidence>
<dbReference type="Gene3D" id="2.30.110.10">
    <property type="entry name" value="Electron Transport, Fmn-binding Protein, Chain A"/>
    <property type="match status" value="1"/>
</dbReference>
<dbReference type="PANTHER" id="PTHR10851:SF0">
    <property type="entry name" value="PYRIDOXINE-5'-PHOSPHATE OXIDASE"/>
    <property type="match status" value="1"/>
</dbReference>
<feature type="domain" description="Pyridoxine 5'-phosphate oxidase dimerisation C-terminal" evidence="9">
    <location>
        <begin position="174"/>
        <end position="215"/>
    </location>
</feature>